<name>A0ABQ1U998_9BACT</name>
<gene>
    <name evidence="1" type="ORF">GCM10011383_25440</name>
</gene>
<sequence>MATPPPLTLGLSVGWGAPYATGVEMAYRFQPNLDANVGVGLGSSGAKLGVGARFYVPSRTRSHLFVGTHIVYSYAGIDMDTDYNGVQGRYHLHSSTLLHLRGGLHRQFRRNALQIALGYGTVLSPHPVIELVPGYGPGSATSKQILEIIGPGGLEVSFSFLFGLGRSPMVMRR</sequence>
<protein>
    <recommendedName>
        <fullName evidence="3">Outer membrane protein beta-barrel domain-containing protein</fullName>
    </recommendedName>
</protein>
<comment type="caution">
    <text evidence="1">The sequence shown here is derived from an EMBL/GenBank/DDBJ whole genome shotgun (WGS) entry which is preliminary data.</text>
</comment>
<dbReference type="EMBL" id="BMHT01000004">
    <property type="protein sequence ID" value="GGF13174.1"/>
    <property type="molecule type" value="Genomic_DNA"/>
</dbReference>
<evidence type="ECO:0000313" key="1">
    <source>
        <dbReference type="EMBL" id="GGF13174.1"/>
    </source>
</evidence>
<proteinExistence type="predicted"/>
<accession>A0ABQ1U998</accession>
<evidence type="ECO:0008006" key="3">
    <source>
        <dbReference type="Google" id="ProtNLM"/>
    </source>
</evidence>
<reference evidence="2" key="1">
    <citation type="journal article" date="2019" name="Int. J. Syst. Evol. Microbiol.">
        <title>The Global Catalogue of Microorganisms (GCM) 10K type strain sequencing project: providing services to taxonomists for standard genome sequencing and annotation.</title>
        <authorList>
            <consortium name="The Broad Institute Genomics Platform"/>
            <consortium name="The Broad Institute Genome Sequencing Center for Infectious Disease"/>
            <person name="Wu L."/>
            <person name="Ma J."/>
        </authorList>
    </citation>
    <scope>NUCLEOTIDE SEQUENCE [LARGE SCALE GENOMIC DNA]</scope>
    <source>
        <strain evidence="2">CGMCC 1.15197</strain>
    </source>
</reference>
<keyword evidence="2" id="KW-1185">Reference proteome</keyword>
<evidence type="ECO:0000313" key="2">
    <source>
        <dbReference type="Proteomes" id="UP000632273"/>
    </source>
</evidence>
<dbReference type="Proteomes" id="UP000632273">
    <property type="component" value="Unassembled WGS sequence"/>
</dbReference>
<organism evidence="1 2">
    <name type="scientific">Hymenobacter cavernae</name>
    <dbReference type="NCBI Taxonomy" id="2044852"/>
    <lineage>
        <taxon>Bacteria</taxon>
        <taxon>Pseudomonadati</taxon>
        <taxon>Bacteroidota</taxon>
        <taxon>Cytophagia</taxon>
        <taxon>Cytophagales</taxon>
        <taxon>Hymenobacteraceae</taxon>
        <taxon>Hymenobacter</taxon>
    </lineage>
</organism>